<feature type="transmembrane region" description="Helical" evidence="1">
    <location>
        <begin position="25"/>
        <end position="47"/>
    </location>
</feature>
<feature type="transmembrane region" description="Helical" evidence="1">
    <location>
        <begin position="109"/>
        <end position="128"/>
    </location>
</feature>
<keyword evidence="1" id="KW-0472">Membrane</keyword>
<comment type="caution">
    <text evidence="2">The sequence shown here is derived from an EMBL/GenBank/DDBJ whole genome shotgun (WGS) entry which is preliminary data.</text>
</comment>
<name>A0A7C4XTI7_UNCKA</name>
<dbReference type="Pfam" id="PF18936">
    <property type="entry name" value="DUF5684"/>
    <property type="match status" value="1"/>
</dbReference>
<proteinExistence type="predicted"/>
<dbReference type="AlphaFoldDB" id="A0A7C4XTI7"/>
<dbReference type="EMBL" id="DSRT01000188">
    <property type="protein sequence ID" value="HGW29958.1"/>
    <property type="molecule type" value="Genomic_DNA"/>
</dbReference>
<keyword evidence="1" id="KW-0812">Transmembrane</keyword>
<protein>
    <recommendedName>
        <fullName evidence="3">Signal peptidase I</fullName>
    </recommendedName>
</protein>
<dbReference type="InterPro" id="IPR043739">
    <property type="entry name" value="DUF5684"/>
</dbReference>
<sequence>MEGIWGFVKGLAEKMVAFVTDPRTVLVVFIFLAFLFLVSLLTVISKWRLYNKAGFPGWACLVPFYNDYVLVRVAGFSGWYFPITLVPSLDPYSFFVLQVLVARAFGKSILFGVGLYALPVVFYPILWLSGAEYQHPKLSLIERPKKMLLGMINKIKSQKQIERRD</sequence>
<reference evidence="2" key="1">
    <citation type="journal article" date="2020" name="mSystems">
        <title>Genome- and Community-Level Interaction Insights into Carbon Utilization and Element Cycling Functions of Hydrothermarchaeota in Hydrothermal Sediment.</title>
        <authorList>
            <person name="Zhou Z."/>
            <person name="Liu Y."/>
            <person name="Xu W."/>
            <person name="Pan J."/>
            <person name="Luo Z.H."/>
            <person name="Li M."/>
        </authorList>
    </citation>
    <scope>NUCLEOTIDE SEQUENCE [LARGE SCALE GENOMIC DNA]</scope>
    <source>
        <strain evidence="2">SpSt-417</strain>
    </source>
</reference>
<evidence type="ECO:0000313" key="2">
    <source>
        <dbReference type="EMBL" id="HGW29958.1"/>
    </source>
</evidence>
<organism evidence="2">
    <name type="scientific">candidate division WWE3 bacterium</name>
    <dbReference type="NCBI Taxonomy" id="2053526"/>
    <lineage>
        <taxon>Bacteria</taxon>
        <taxon>Katanobacteria</taxon>
    </lineage>
</organism>
<keyword evidence="1" id="KW-1133">Transmembrane helix</keyword>
<accession>A0A7C4XTI7</accession>
<gene>
    <name evidence="2" type="ORF">ENR63_03490</name>
</gene>
<evidence type="ECO:0000256" key="1">
    <source>
        <dbReference type="SAM" id="Phobius"/>
    </source>
</evidence>
<evidence type="ECO:0008006" key="3">
    <source>
        <dbReference type="Google" id="ProtNLM"/>
    </source>
</evidence>